<dbReference type="EMBL" id="JAVDYB010000001">
    <property type="protein sequence ID" value="MDR7277685.1"/>
    <property type="molecule type" value="Genomic_DNA"/>
</dbReference>
<feature type="transmembrane region" description="Helical" evidence="2">
    <location>
        <begin position="72"/>
        <end position="93"/>
    </location>
</feature>
<gene>
    <name evidence="3" type="ORF">J2S41_004463</name>
</gene>
<protein>
    <recommendedName>
        <fullName evidence="5">PAP2 superfamily protein</fullName>
    </recommendedName>
</protein>
<keyword evidence="2" id="KW-0812">Transmembrane</keyword>
<keyword evidence="2" id="KW-1133">Transmembrane helix</keyword>
<reference evidence="3" key="1">
    <citation type="submission" date="2023-07" db="EMBL/GenBank/DDBJ databases">
        <title>Sequencing the genomes of 1000 actinobacteria strains.</title>
        <authorList>
            <person name="Klenk H.-P."/>
        </authorList>
    </citation>
    <scope>NUCLEOTIDE SEQUENCE</scope>
    <source>
        <strain evidence="3">DSM 44707</strain>
    </source>
</reference>
<sequence>MTSASSANHAETRDDTTEQSRQQQGAATAKDKPAARDRLSLAARLLTEVFAPAVLAAVMPITMALAAESNVVAGLGWGVLGAAFTAVVPYAIIRLGMWRGELKDHHIGDRSKRAKPFALSLISVAVGAAVIAIAGGPRELVGTIAVMFTVLLAGTVVNLWWKASVHGAVIAGSCTMLMLAFGFMAWPAWILAGAVGWSRVRLRDHTTAQVIAGLAMGVPVAAAVYSLITGLWRP</sequence>
<accession>A0AAE3YQ93</accession>
<keyword evidence="2" id="KW-0472">Membrane</keyword>
<feature type="transmembrane region" description="Helical" evidence="2">
    <location>
        <begin position="168"/>
        <end position="190"/>
    </location>
</feature>
<proteinExistence type="predicted"/>
<feature type="transmembrane region" description="Helical" evidence="2">
    <location>
        <begin position="140"/>
        <end position="161"/>
    </location>
</feature>
<dbReference type="SUPFAM" id="SSF48317">
    <property type="entry name" value="Acid phosphatase/Vanadium-dependent haloperoxidase"/>
    <property type="match status" value="1"/>
</dbReference>
<evidence type="ECO:0000256" key="1">
    <source>
        <dbReference type="SAM" id="MobiDB-lite"/>
    </source>
</evidence>
<dbReference type="Proteomes" id="UP001183643">
    <property type="component" value="Unassembled WGS sequence"/>
</dbReference>
<evidence type="ECO:0008006" key="5">
    <source>
        <dbReference type="Google" id="ProtNLM"/>
    </source>
</evidence>
<feature type="transmembrane region" description="Helical" evidence="2">
    <location>
        <begin position="45"/>
        <end position="66"/>
    </location>
</feature>
<feature type="transmembrane region" description="Helical" evidence="2">
    <location>
        <begin position="210"/>
        <end position="232"/>
    </location>
</feature>
<comment type="caution">
    <text evidence="3">The sequence shown here is derived from an EMBL/GenBank/DDBJ whole genome shotgun (WGS) entry which is preliminary data.</text>
</comment>
<organism evidence="3 4">
    <name type="scientific">Catenuloplanes atrovinosus</name>
    <dbReference type="NCBI Taxonomy" id="137266"/>
    <lineage>
        <taxon>Bacteria</taxon>
        <taxon>Bacillati</taxon>
        <taxon>Actinomycetota</taxon>
        <taxon>Actinomycetes</taxon>
        <taxon>Micromonosporales</taxon>
        <taxon>Micromonosporaceae</taxon>
        <taxon>Catenuloplanes</taxon>
    </lineage>
</organism>
<dbReference type="RefSeq" id="WP_310370127.1">
    <property type="nucleotide sequence ID" value="NZ_JAVDYB010000001.1"/>
</dbReference>
<feature type="transmembrane region" description="Helical" evidence="2">
    <location>
        <begin position="114"/>
        <end position="134"/>
    </location>
</feature>
<dbReference type="AlphaFoldDB" id="A0AAE3YQ93"/>
<name>A0AAE3YQ93_9ACTN</name>
<evidence type="ECO:0000313" key="3">
    <source>
        <dbReference type="EMBL" id="MDR7277685.1"/>
    </source>
</evidence>
<dbReference type="InterPro" id="IPR036938">
    <property type="entry name" value="PAP2/HPO_sf"/>
</dbReference>
<keyword evidence="4" id="KW-1185">Reference proteome</keyword>
<evidence type="ECO:0000313" key="4">
    <source>
        <dbReference type="Proteomes" id="UP001183643"/>
    </source>
</evidence>
<feature type="region of interest" description="Disordered" evidence="1">
    <location>
        <begin position="1"/>
        <end position="33"/>
    </location>
</feature>
<evidence type="ECO:0000256" key="2">
    <source>
        <dbReference type="SAM" id="Phobius"/>
    </source>
</evidence>